<evidence type="ECO:0000256" key="5">
    <source>
        <dbReference type="ARBA" id="ARBA00023136"/>
    </source>
</evidence>
<keyword evidence="4 6" id="KW-1133">Transmembrane helix</keyword>
<dbReference type="GO" id="GO:0017089">
    <property type="term" value="F:glycolipid transfer activity"/>
    <property type="evidence" value="ECO:0007669"/>
    <property type="project" value="TreeGrafter"/>
</dbReference>
<gene>
    <name evidence="7" type="ORF">DFR43_12038</name>
</gene>
<dbReference type="Gene3D" id="2.60.450.10">
    <property type="entry name" value="Lipopolysaccharide (LPS) transport protein A like domain"/>
    <property type="match status" value="1"/>
</dbReference>
<sequence length="220" mass="24668">MNAAPSLPPPIATGGAPKASRLGRWWDRLSIYLPVLMMGLLALGSYWVVSQAPKPEPPRPPRPASTEPDYFMHDFAVRTFAADGSLQSELRGAALRHYPGTDRLEVDQVELRSVNPEGRLTTARAQRLLTNDEQSFYTLTGDVVIVREAQRLADGRTLPRLEFRGQALTYFVTEERLESDQPVVMLRGTDRVSADRLRYAEDTRQADLQGRVRATLNPRP</sequence>
<evidence type="ECO:0000313" key="7">
    <source>
        <dbReference type="EMBL" id="TDQ38832.1"/>
    </source>
</evidence>
<dbReference type="GO" id="GO:0015221">
    <property type="term" value="F:lipopolysaccharide transmembrane transporter activity"/>
    <property type="evidence" value="ECO:0007669"/>
    <property type="project" value="InterPro"/>
</dbReference>
<name>A0A4R6U0S4_9BURK</name>
<dbReference type="InterPro" id="IPR026265">
    <property type="entry name" value="LptC"/>
</dbReference>
<proteinExistence type="predicted"/>
<dbReference type="EMBL" id="SNYL01000020">
    <property type="protein sequence ID" value="TDQ38832.1"/>
    <property type="molecule type" value="Genomic_DNA"/>
</dbReference>
<keyword evidence="8" id="KW-1185">Reference proteome</keyword>
<evidence type="ECO:0000256" key="6">
    <source>
        <dbReference type="SAM" id="Phobius"/>
    </source>
</evidence>
<protein>
    <submittedName>
        <fullName evidence="7">Lipopolysaccharide export system protein LptC</fullName>
    </submittedName>
</protein>
<evidence type="ECO:0000256" key="3">
    <source>
        <dbReference type="ARBA" id="ARBA00022692"/>
    </source>
</evidence>
<dbReference type="AlphaFoldDB" id="A0A4R6U0S4"/>
<keyword evidence="1" id="KW-1003">Cell membrane</keyword>
<feature type="transmembrane region" description="Helical" evidence="6">
    <location>
        <begin position="31"/>
        <end position="49"/>
    </location>
</feature>
<dbReference type="PANTHER" id="PTHR37481:SF1">
    <property type="entry name" value="LIPOPOLYSACCHARIDE EXPORT SYSTEM PROTEIN LPTC"/>
    <property type="match status" value="1"/>
</dbReference>
<evidence type="ECO:0000313" key="8">
    <source>
        <dbReference type="Proteomes" id="UP000295510"/>
    </source>
</evidence>
<evidence type="ECO:0000256" key="1">
    <source>
        <dbReference type="ARBA" id="ARBA00022475"/>
    </source>
</evidence>
<keyword evidence="2" id="KW-0997">Cell inner membrane</keyword>
<accession>A0A4R6U0S4</accession>
<evidence type="ECO:0000256" key="4">
    <source>
        <dbReference type="ARBA" id="ARBA00022989"/>
    </source>
</evidence>
<dbReference type="InterPro" id="IPR052363">
    <property type="entry name" value="LPS_export_LptC"/>
</dbReference>
<dbReference type="Pfam" id="PF06835">
    <property type="entry name" value="LptC"/>
    <property type="match status" value="1"/>
</dbReference>
<organism evidence="7 8">
    <name type="scientific">Tepidicella xavieri</name>
    <dbReference type="NCBI Taxonomy" id="360241"/>
    <lineage>
        <taxon>Bacteria</taxon>
        <taxon>Pseudomonadati</taxon>
        <taxon>Pseudomonadota</taxon>
        <taxon>Betaproteobacteria</taxon>
        <taxon>Burkholderiales</taxon>
        <taxon>Tepidicella</taxon>
    </lineage>
</organism>
<comment type="caution">
    <text evidence="7">The sequence shown here is derived from an EMBL/GenBank/DDBJ whole genome shotgun (WGS) entry which is preliminary data.</text>
</comment>
<reference evidence="7 8" key="1">
    <citation type="submission" date="2019-03" db="EMBL/GenBank/DDBJ databases">
        <title>Genomic Encyclopedia of Type Strains, Phase IV (KMG-IV): sequencing the most valuable type-strain genomes for metagenomic binning, comparative biology and taxonomic classification.</title>
        <authorList>
            <person name="Goeker M."/>
        </authorList>
    </citation>
    <scope>NUCLEOTIDE SEQUENCE [LARGE SCALE GENOMIC DNA]</scope>
    <source>
        <strain evidence="7 8">DSM 19605</strain>
    </source>
</reference>
<keyword evidence="5 6" id="KW-0472">Membrane</keyword>
<dbReference type="NCBIfam" id="TIGR04409">
    <property type="entry name" value="LptC_YrbK"/>
    <property type="match status" value="1"/>
</dbReference>
<keyword evidence="3 6" id="KW-0812">Transmembrane</keyword>
<dbReference type="GO" id="GO:0030288">
    <property type="term" value="C:outer membrane-bounded periplasmic space"/>
    <property type="evidence" value="ECO:0007669"/>
    <property type="project" value="TreeGrafter"/>
</dbReference>
<dbReference type="InterPro" id="IPR010664">
    <property type="entry name" value="LipoPS_assembly_LptC-rel"/>
</dbReference>
<dbReference type="Proteomes" id="UP000295510">
    <property type="component" value="Unassembled WGS sequence"/>
</dbReference>
<dbReference type="RefSeq" id="WP_245988928.1">
    <property type="nucleotide sequence ID" value="NZ_SNYL01000020.1"/>
</dbReference>
<evidence type="ECO:0000256" key="2">
    <source>
        <dbReference type="ARBA" id="ARBA00022519"/>
    </source>
</evidence>
<dbReference type="PANTHER" id="PTHR37481">
    <property type="entry name" value="LIPOPOLYSACCHARIDE EXPORT SYSTEM PROTEIN LPTC"/>
    <property type="match status" value="1"/>
</dbReference>
<dbReference type="GO" id="GO:0005886">
    <property type="term" value="C:plasma membrane"/>
    <property type="evidence" value="ECO:0007669"/>
    <property type="project" value="InterPro"/>
</dbReference>